<dbReference type="InParanoid" id="A0A409YMK5"/>
<dbReference type="AlphaFoldDB" id="A0A409YMK5"/>
<dbReference type="OrthoDB" id="8954335at2759"/>
<dbReference type="InterPro" id="IPR027417">
    <property type="entry name" value="P-loop_NTPase"/>
</dbReference>
<proteinExistence type="predicted"/>
<accession>A0A409YMK5</accession>
<organism evidence="3 4">
    <name type="scientific">Panaeolus cyanescens</name>
    <dbReference type="NCBI Taxonomy" id="181874"/>
    <lineage>
        <taxon>Eukaryota</taxon>
        <taxon>Fungi</taxon>
        <taxon>Dikarya</taxon>
        <taxon>Basidiomycota</taxon>
        <taxon>Agaricomycotina</taxon>
        <taxon>Agaricomycetes</taxon>
        <taxon>Agaricomycetidae</taxon>
        <taxon>Agaricales</taxon>
        <taxon>Agaricineae</taxon>
        <taxon>Galeropsidaceae</taxon>
        <taxon>Panaeolus</taxon>
    </lineage>
</organism>
<protein>
    <recommendedName>
        <fullName evidence="2">G domain-containing protein</fullName>
    </recommendedName>
</protein>
<dbReference type="Proteomes" id="UP000284842">
    <property type="component" value="Unassembled WGS sequence"/>
</dbReference>
<comment type="caution">
    <text evidence="3">The sequence shown here is derived from an EMBL/GenBank/DDBJ whole genome shotgun (WGS) entry which is preliminary data.</text>
</comment>
<evidence type="ECO:0000256" key="1">
    <source>
        <dbReference type="SAM" id="MobiDB-lite"/>
    </source>
</evidence>
<dbReference type="Gene3D" id="3.40.50.300">
    <property type="entry name" value="P-loop containing nucleotide triphosphate hydrolases"/>
    <property type="match status" value="1"/>
</dbReference>
<dbReference type="SUPFAM" id="SSF52540">
    <property type="entry name" value="P-loop containing nucleoside triphosphate hydrolases"/>
    <property type="match status" value="1"/>
</dbReference>
<sequence length="413" mass="46609">MPYSFEHLTVHGVISVKPRRDWTGVRMNVVLLAGPTGAGKSSFIEALAKDRSLRISKNQLECYTQNVTAYEVENVMYNHSGSGERICLLDSPGFSASERSEVEIIHISAVNTILYFCPVTDTRISGTRRRSIEMLKSLIQASGSSTSEITNQGTFVVVTTMWDNVWNERVQQRAEKNFAYFKDNLLKVSPKTAAGVRRISNRLALSLMFVQDMIAKGTGLTKFMNTQKSALDILEAGREHWGRAVGNAYWQQRQDMALGSTEYGRYMYLDLLGRIEVAWQRKMDLQRDITQASRVPDPELKAILGERLFETNRSLQKFATQLRAFGAPPDGMPPIQRDLAEYIDSQNEETTKHVGIVDEIGPMWPSRPATTSNSTRRRSSLFGYNAPSSTKFRRLPGLQMGNGFWNKLFSPKK</sequence>
<evidence type="ECO:0000313" key="4">
    <source>
        <dbReference type="Proteomes" id="UP000284842"/>
    </source>
</evidence>
<dbReference type="Pfam" id="PF01926">
    <property type="entry name" value="MMR_HSR1"/>
    <property type="match status" value="1"/>
</dbReference>
<feature type="region of interest" description="Disordered" evidence="1">
    <location>
        <begin position="360"/>
        <end position="382"/>
    </location>
</feature>
<evidence type="ECO:0000313" key="3">
    <source>
        <dbReference type="EMBL" id="PPR04262.1"/>
    </source>
</evidence>
<dbReference type="EMBL" id="NHTK01000968">
    <property type="protein sequence ID" value="PPR04262.1"/>
    <property type="molecule type" value="Genomic_DNA"/>
</dbReference>
<name>A0A409YMK5_9AGAR</name>
<evidence type="ECO:0000259" key="2">
    <source>
        <dbReference type="Pfam" id="PF01926"/>
    </source>
</evidence>
<gene>
    <name evidence="3" type="ORF">CVT24_013367</name>
</gene>
<dbReference type="InterPro" id="IPR006073">
    <property type="entry name" value="GTP-bd"/>
</dbReference>
<dbReference type="GO" id="GO:0005525">
    <property type="term" value="F:GTP binding"/>
    <property type="evidence" value="ECO:0007669"/>
    <property type="project" value="InterPro"/>
</dbReference>
<dbReference type="CDD" id="cd00882">
    <property type="entry name" value="Ras_like_GTPase"/>
    <property type="match status" value="1"/>
</dbReference>
<reference evidence="3 4" key="1">
    <citation type="journal article" date="2018" name="Evol. Lett.">
        <title>Horizontal gene cluster transfer increased hallucinogenic mushroom diversity.</title>
        <authorList>
            <person name="Reynolds H.T."/>
            <person name="Vijayakumar V."/>
            <person name="Gluck-Thaler E."/>
            <person name="Korotkin H.B."/>
            <person name="Matheny P.B."/>
            <person name="Slot J.C."/>
        </authorList>
    </citation>
    <scope>NUCLEOTIDE SEQUENCE [LARGE SCALE GENOMIC DNA]</scope>
    <source>
        <strain evidence="3 4">2629</strain>
    </source>
</reference>
<keyword evidence="4" id="KW-1185">Reference proteome</keyword>
<feature type="domain" description="G" evidence="2">
    <location>
        <begin position="30"/>
        <end position="118"/>
    </location>
</feature>